<feature type="compositionally biased region" description="Basic and acidic residues" evidence="1">
    <location>
        <begin position="413"/>
        <end position="424"/>
    </location>
</feature>
<protein>
    <submittedName>
        <fullName evidence="2">Uncharacterized protein</fullName>
    </submittedName>
</protein>
<feature type="compositionally biased region" description="Polar residues" evidence="1">
    <location>
        <begin position="444"/>
        <end position="477"/>
    </location>
</feature>
<proteinExistence type="predicted"/>
<name>A0A428SGE4_9HYPO</name>
<evidence type="ECO:0000313" key="2">
    <source>
        <dbReference type="EMBL" id="RSL88817.1"/>
    </source>
</evidence>
<keyword evidence="3" id="KW-1185">Reference proteome</keyword>
<evidence type="ECO:0000313" key="3">
    <source>
        <dbReference type="Proteomes" id="UP000287972"/>
    </source>
</evidence>
<sequence length="618" mass="69704">MDQATRRKKPSKAGERVFKTKTCNIPSLTELRKSLGYGHRGEEQDIAFKRALTAQVETFVSRDNLPGVSFTKWKTPAHQKGLRDMTKDFLFVKGKGLEFWPDDPNSPNKRPLEYTRDYEEIHRLLTKVFYRTAREHKRKQSTTSTTQDSTHKPKSTSTKQPHSNKNSNEQSPREACRDSRGQSADDPIELYNMQSTTNASGPSVDVDPFAESTRRFTFEQFVPLGVPDGIPPEEEPIDRVWEIRDDYLNIQADNSASNIPSHTAPVKDPYQGPNSPTEDTHVPRDRGKRPAQPYSIQDVRPAKVPRQEQHNIEVVAGSSTGDPPSNNPSTNMGSTINSSSNFAPISIPSQDAPPADPPSAIPVKKRGHTHHKYKQTRSSDRPRKPVQLPGFAREQTIDIALMTSSSEDEEEQDKDRDGGLREPPRPAVNLSDDTSRREKPSNNPPRGSNTSRPQRSPAQESQAGPSRQRNSTQQQANGSSRSGSGTRQSERGQPQAERDRPPRNNPVPTGERQVINSSTIFCLRHDGEEFRPWTPSADVFQMSLSELMQDLDWPGGNAQTLYMRLYHTSLDAPFAVDIMPGDNAMFNSMRRSFVRQMQRCYQRTGERNLEFELHFKPL</sequence>
<dbReference type="Proteomes" id="UP000287972">
    <property type="component" value="Unassembled WGS sequence"/>
</dbReference>
<dbReference type="EMBL" id="NKCL01000020">
    <property type="protein sequence ID" value="RSL88817.1"/>
    <property type="molecule type" value="Genomic_DNA"/>
</dbReference>
<accession>A0A428SGE4</accession>
<reference evidence="2 3" key="1">
    <citation type="submission" date="2017-06" db="EMBL/GenBank/DDBJ databases">
        <title>Comparative genomic analysis of Ambrosia Fusariam Clade fungi.</title>
        <authorList>
            <person name="Stajich J.E."/>
            <person name="Carrillo J."/>
            <person name="Kijimoto T."/>
            <person name="Eskalen A."/>
            <person name="O'Donnell K."/>
            <person name="Kasson M."/>
        </authorList>
    </citation>
    <scope>NUCLEOTIDE SEQUENCE [LARGE SCALE GENOMIC DNA]</scope>
    <source>
        <strain evidence="2 3">NRRL62606</strain>
    </source>
</reference>
<comment type="caution">
    <text evidence="2">The sequence shown here is derived from an EMBL/GenBank/DDBJ whole genome shotgun (WGS) entry which is preliminary data.</text>
</comment>
<feature type="compositionally biased region" description="Basic and acidic residues" evidence="1">
    <location>
        <begin position="171"/>
        <end position="180"/>
    </location>
</feature>
<organism evidence="2 3">
    <name type="scientific">Fusarium floridanum</name>
    <dbReference type="NCBI Taxonomy" id="1325733"/>
    <lineage>
        <taxon>Eukaryota</taxon>
        <taxon>Fungi</taxon>
        <taxon>Dikarya</taxon>
        <taxon>Ascomycota</taxon>
        <taxon>Pezizomycotina</taxon>
        <taxon>Sordariomycetes</taxon>
        <taxon>Hypocreomycetidae</taxon>
        <taxon>Hypocreales</taxon>
        <taxon>Nectriaceae</taxon>
        <taxon>Fusarium</taxon>
        <taxon>Fusarium solani species complex</taxon>
    </lineage>
</organism>
<feature type="region of interest" description="Disordered" evidence="1">
    <location>
        <begin position="254"/>
        <end position="515"/>
    </location>
</feature>
<feature type="compositionally biased region" description="Low complexity" evidence="1">
    <location>
        <begin position="478"/>
        <end position="487"/>
    </location>
</feature>
<feature type="compositionally biased region" description="Polar residues" evidence="1">
    <location>
        <begin position="317"/>
        <end position="343"/>
    </location>
</feature>
<gene>
    <name evidence="2" type="ORF">CEP51_001567</name>
</gene>
<feature type="compositionally biased region" description="Basic residues" evidence="1">
    <location>
        <begin position="363"/>
        <end position="375"/>
    </location>
</feature>
<dbReference type="AlphaFoldDB" id="A0A428SGE4"/>
<feature type="compositionally biased region" description="Polar residues" evidence="1">
    <location>
        <begin position="155"/>
        <end position="170"/>
    </location>
</feature>
<evidence type="ECO:0000256" key="1">
    <source>
        <dbReference type="SAM" id="MobiDB-lite"/>
    </source>
</evidence>
<feature type="region of interest" description="Disordered" evidence="1">
    <location>
        <begin position="134"/>
        <end position="185"/>
    </location>
</feature>